<accession>A0A250IVT1</accession>
<feature type="domain" description="PEGA" evidence="3">
    <location>
        <begin position="187"/>
        <end position="242"/>
    </location>
</feature>
<name>A0A250IVT1_9BACT</name>
<organism evidence="4 5">
    <name type="scientific">Cystobacter fuscus</name>
    <dbReference type="NCBI Taxonomy" id="43"/>
    <lineage>
        <taxon>Bacteria</taxon>
        <taxon>Pseudomonadati</taxon>
        <taxon>Myxococcota</taxon>
        <taxon>Myxococcia</taxon>
        <taxon>Myxococcales</taxon>
        <taxon>Cystobacterineae</taxon>
        <taxon>Archangiaceae</taxon>
        <taxon>Cystobacter</taxon>
    </lineage>
</organism>
<keyword evidence="1" id="KW-0812">Transmembrane</keyword>
<evidence type="ECO:0000259" key="3">
    <source>
        <dbReference type="Pfam" id="PF08308"/>
    </source>
</evidence>
<dbReference type="RefSeq" id="WP_095983706.1">
    <property type="nucleotide sequence ID" value="NZ_CP022098.1"/>
</dbReference>
<keyword evidence="2" id="KW-0732">Signal</keyword>
<reference evidence="4 5" key="1">
    <citation type="submission" date="2017-06" db="EMBL/GenBank/DDBJ databases">
        <title>Sequencing and comparative analysis of myxobacterial genomes.</title>
        <authorList>
            <person name="Rupp O."/>
            <person name="Goesmann A."/>
            <person name="Sogaard-Andersen L."/>
        </authorList>
    </citation>
    <scope>NUCLEOTIDE SEQUENCE [LARGE SCALE GENOMIC DNA]</scope>
    <source>
        <strain evidence="4 5">DSM 52655</strain>
    </source>
</reference>
<dbReference type="KEGG" id="cfus:CYFUS_000438"/>
<protein>
    <submittedName>
        <fullName evidence="4">PEGA domain-containing protein</fullName>
    </submittedName>
</protein>
<feature type="transmembrane region" description="Helical" evidence="1">
    <location>
        <begin position="445"/>
        <end position="466"/>
    </location>
</feature>
<evidence type="ECO:0000313" key="4">
    <source>
        <dbReference type="EMBL" id="ATB35026.1"/>
    </source>
</evidence>
<dbReference type="EMBL" id="CP022098">
    <property type="protein sequence ID" value="ATB35026.1"/>
    <property type="molecule type" value="Genomic_DNA"/>
</dbReference>
<dbReference type="AlphaFoldDB" id="A0A250IVT1"/>
<proteinExistence type="predicted"/>
<evidence type="ECO:0000256" key="2">
    <source>
        <dbReference type="SAM" id="SignalP"/>
    </source>
</evidence>
<sequence length="495" mass="52192">MTFSSRFNPVAVVLALALGGMTQAAPRRAVLASGDCKDAALSSQTKALHDTLSARAGESVLTPTDFAERLFPPPTGSLADIQRQFEAARGQFYEARYTRAAQALGEVLEQVVRLPVGETRWKLFVDTWLLQGMTQRALGRVKESDDAFLNVLRLDAQYQLDPDYYTPSTRQAFDKLRRELARARKVRLSVKSTVLSSEVFLDGRSVGQTPLTLEVPPGTYALTLKKGDAVSFPRQFSVQGEETPVHVDLAYEGAVSATPFPCLATPEEGGEQGLSHAVRLGGTLGVEEVIVVRLEGASNGPKWLAATVLNVEGGQKLREGGFKTRGLDAPTESLSALVDFITTGKEQPSVVVAQPNLQPPWEAPLTPTVSATEPVASGPSATRVVSYVTLGVGVAALAAAGGVRLSAEQEWAELQRGHLNENGRVEADDVTGRQLVGQLSRKGQLLTGLLIGSGAALATGAVLFLVSPSPRSAPAVSVDVTAGPGGAGASLSGTF</sequence>
<gene>
    <name evidence="4" type="ORF">CYFUS_000438</name>
</gene>
<evidence type="ECO:0000256" key="1">
    <source>
        <dbReference type="SAM" id="Phobius"/>
    </source>
</evidence>
<keyword evidence="1" id="KW-1133">Transmembrane helix</keyword>
<feature type="signal peptide" evidence="2">
    <location>
        <begin position="1"/>
        <end position="24"/>
    </location>
</feature>
<dbReference type="InterPro" id="IPR013229">
    <property type="entry name" value="PEGA"/>
</dbReference>
<feature type="chain" id="PRO_5012603225" evidence="2">
    <location>
        <begin position="25"/>
        <end position="495"/>
    </location>
</feature>
<dbReference type="Proteomes" id="UP000217257">
    <property type="component" value="Chromosome"/>
</dbReference>
<dbReference type="Pfam" id="PF08308">
    <property type="entry name" value="PEGA"/>
    <property type="match status" value="1"/>
</dbReference>
<keyword evidence="1" id="KW-0472">Membrane</keyword>
<evidence type="ECO:0000313" key="5">
    <source>
        <dbReference type="Proteomes" id="UP000217257"/>
    </source>
</evidence>